<organism evidence="2 3">
    <name type="scientific">Effrenium voratum</name>
    <dbReference type="NCBI Taxonomy" id="2562239"/>
    <lineage>
        <taxon>Eukaryota</taxon>
        <taxon>Sar</taxon>
        <taxon>Alveolata</taxon>
        <taxon>Dinophyceae</taxon>
        <taxon>Suessiales</taxon>
        <taxon>Symbiodiniaceae</taxon>
        <taxon>Effrenium</taxon>
    </lineage>
</organism>
<feature type="compositionally biased region" description="Low complexity" evidence="1">
    <location>
        <begin position="157"/>
        <end position="167"/>
    </location>
</feature>
<reference evidence="2" key="1">
    <citation type="submission" date="2023-08" db="EMBL/GenBank/DDBJ databases">
        <authorList>
            <person name="Chen Y."/>
            <person name="Shah S."/>
            <person name="Dougan E. K."/>
            <person name="Thang M."/>
            <person name="Chan C."/>
        </authorList>
    </citation>
    <scope>NUCLEOTIDE SEQUENCE</scope>
</reference>
<evidence type="ECO:0000256" key="1">
    <source>
        <dbReference type="SAM" id="MobiDB-lite"/>
    </source>
</evidence>
<evidence type="ECO:0000313" key="3">
    <source>
        <dbReference type="Proteomes" id="UP001178507"/>
    </source>
</evidence>
<comment type="caution">
    <text evidence="2">The sequence shown here is derived from an EMBL/GenBank/DDBJ whole genome shotgun (WGS) entry which is preliminary data.</text>
</comment>
<dbReference type="EMBL" id="CAUJNA010003353">
    <property type="protein sequence ID" value="CAJ1399973.1"/>
    <property type="molecule type" value="Genomic_DNA"/>
</dbReference>
<dbReference type="AlphaFoldDB" id="A0AA36J7K9"/>
<gene>
    <name evidence="2" type="ORF">EVOR1521_LOCUS23414</name>
</gene>
<evidence type="ECO:0000313" key="2">
    <source>
        <dbReference type="EMBL" id="CAJ1399973.1"/>
    </source>
</evidence>
<feature type="region of interest" description="Disordered" evidence="1">
    <location>
        <begin position="23"/>
        <end position="103"/>
    </location>
</feature>
<protein>
    <submittedName>
        <fullName evidence="2">Uncharacterized protein</fullName>
    </submittedName>
</protein>
<keyword evidence="3" id="KW-1185">Reference proteome</keyword>
<accession>A0AA36J7K9</accession>
<feature type="compositionally biased region" description="Polar residues" evidence="1">
    <location>
        <begin position="79"/>
        <end position="88"/>
    </location>
</feature>
<dbReference type="Proteomes" id="UP001178507">
    <property type="component" value="Unassembled WGS sequence"/>
</dbReference>
<name>A0AA36J7K9_9DINO</name>
<feature type="compositionally biased region" description="Basic and acidic residues" evidence="1">
    <location>
        <begin position="89"/>
        <end position="103"/>
    </location>
</feature>
<feature type="region of interest" description="Disordered" evidence="1">
    <location>
        <begin position="136"/>
        <end position="182"/>
    </location>
</feature>
<sequence>MDDDELAMTGPGPDIDELMCPETISQDVGRHQPLSWADDDELMSVVHADPPHLQSDDELMSPEVGPAPWNGPLRERSVTDSGISFSPKRQSDEAESRKEAERLRDSLTKVDKAVQAEDDTLVDAEGIRCQIIAGFNGCEQPPKPKLKGVARRERSRSPTSLRLLRTPIQSPGLSGRAWPSDA</sequence>
<proteinExistence type="predicted"/>